<evidence type="ECO:0000256" key="2">
    <source>
        <dbReference type="ARBA" id="ARBA00022670"/>
    </source>
</evidence>
<evidence type="ECO:0000256" key="1">
    <source>
        <dbReference type="ARBA" id="ARBA00008764"/>
    </source>
</evidence>
<dbReference type="SMART" id="SM00020">
    <property type="entry name" value="Tryp_SPc"/>
    <property type="match status" value="1"/>
</dbReference>
<dbReference type="PANTHER" id="PTHR15462">
    <property type="entry name" value="SERINE PROTEASE"/>
    <property type="match status" value="1"/>
</dbReference>
<dbReference type="InterPro" id="IPR009003">
    <property type="entry name" value="Peptidase_S1_PA"/>
</dbReference>
<dbReference type="PANTHER" id="PTHR15462:SF8">
    <property type="entry name" value="SERINE PROTEASE"/>
    <property type="match status" value="1"/>
</dbReference>
<dbReference type="STRING" id="1086013.SAMN05421774_10937"/>
<comment type="similarity">
    <text evidence="1 6">Belongs to the peptidase S1B family.</text>
</comment>
<keyword evidence="9" id="KW-1185">Reference proteome</keyword>
<dbReference type="Pfam" id="PF00089">
    <property type="entry name" value="Trypsin"/>
    <property type="match status" value="1"/>
</dbReference>
<evidence type="ECO:0000313" key="9">
    <source>
        <dbReference type="Proteomes" id="UP000186141"/>
    </source>
</evidence>
<feature type="chain" id="PRO_5009735777" description="Serine protease" evidence="6">
    <location>
        <begin position="23"/>
        <end position="274"/>
    </location>
</feature>
<evidence type="ECO:0000313" key="8">
    <source>
        <dbReference type="EMBL" id="SIT20715.1"/>
    </source>
</evidence>
<dbReference type="InterPro" id="IPR050966">
    <property type="entry name" value="Glutamyl_endopeptidase"/>
</dbReference>
<dbReference type="SUPFAM" id="SSF50494">
    <property type="entry name" value="Trypsin-like serine proteases"/>
    <property type="match status" value="1"/>
</dbReference>
<evidence type="ECO:0000256" key="5">
    <source>
        <dbReference type="ARBA" id="ARBA00022825"/>
    </source>
</evidence>
<keyword evidence="4 6" id="KW-0378">Hydrolase</keyword>
<proteinExistence type="inferred from homology"/>
<feature type="signal peptide" evidence="6">
    <location>
        <begin position="1"/>
        <end position="22"/>
    </location>
</feature>
<dbReference type="AlphaFoldDB" id="A0A1N7QCX3"/>
<evidence type="ECO:0000256" key="6">
    <source>
        <dbReference type="RuleBase" id="RU004296"/>
    </source>
</evidence>
<dbReference type="EMBL" id="FTOT01000009">
    <property type="protein sequence ID" value="SIT20715.1"/>
    <property type="molecule type" value="Genomic_DNA"/>
</dbReference>
<dbReference type="Gene3D" id="2.40.10.10">
    <property type="entry name" value="Trypsin-like serine proteases"/>
    <property type="match status" value="2"/>
</dbReference>
<accession>A0A1N7QCX3</accession>
<dbReference type="PROSITE" id="PS00134">
    <property type="entry name" value="TRYPSIN_HIS"/>
    <property type="match status" value="1"/>
</dbReference>
<dbReference type="InterPro" id="IPR018114">
    <property type="entry name" value="TRYPSIN_HIS"/>
</dbReference>
<keyword evidence="5 6" id="KW-0720">Serine protease</keyword>
<dbReference type="InterPro" id="IPR043504">
    <property type="entry name" value="Peptidase_S1_PA_chymotrypsin"/>
</dbReference>
<organism evidence="8 9">
    <name type="scientific">Gemmobacter megaterium</name>
    <dbReference type="NCBI Taxonomy" id="1086013"/>
    <lineage>
        <taxon>Bacteria</taxon>
        <taxon>Pseudomonadati</taxon>
        <taxon>Pseudomonadota</taxon>
        <taxon>Alphaproteobacteria</taxon>
        <taxon>Rhodobacterales</taxon>
        <taxon>Paracoccaceae</taxon>
        <taxon>Gemmobacter</taxon>
    </lineage>
</organism>
<dbReference type="GO" id="GO:0004252">
    <property type="term" value="F:serine-type endopeptidase activity"/>
    <property type="evidence" value="ECO:0007669"/>
    <property type="project" value="InterPro"/>
</dbReference>
<keyword evidence="2 6" id="KW-0645">Protease</keyword>
<evidence type="ECO:0000256" key="4">
    <source>
        <dbReference type="ARBA" id="ARBA00022801"/>
    </source>
</evidence>
<reference evidence="8 9" key="1">
    <citation type="submission" date="2017-01" db="EMBL/GenBank/DDBJ databases">
        <authorList>
            <person name="Mah S.A."/>
            <person name="Swanson W.J."/>
            <person name="Moy G.W."/>
            <person name="Vacquier V.D."/>
        </authorList>
    </citation>
    <scope>NUCLEOTIDE SEQUENCE [LARGE SCALE GENOMIC DNA]</scope>
    <source>
        <strain evidence="8 9">DSM 26375</strain>
    </source>
</reference>
<name>A0A1N7QCX3_9RHOB</name>
<sequence length="274" mass="28679">MPSVMRLALIIALTALAQPACADGLRRLETGTDSKGWEAVGRLNLGGKGFCTGALISPNLVLTAAHCLWDRKTGERLDASAIEFLAGWRNGRAAAYRNVRRAVAHPDYVYDGSESMERVQYDLALLELDTPIRLPSIRPYATGGHPQKGDAVGVVSYARDRAEAPSLQEVCHVLGHQPGVMVLSCDVDFGSSGAPVFSMTGGAPQVVSVVAAKAEMTGQKVALGSDMTGTLETLRAALETTPAMRLNGSALPQIGAGGGARKDGAKFLRPAAAP</sequence>
<feature type="domain" description="Peptidase S1" evidence="7">
    <location>
        <begin position="21"/>
        <end position="239"/>
    </location>
</feature>
<dbReference type="GO" id="GO:0006508">
    <property type="term" value="P:proteolysis"/>
    <property type="evidence" value="ECO:0007669"/>
    <property type="project" value="UniProtKB-KW"/>
</dbReference>
<protein>
    <recommendedName>
        <fullName evidence="6">Serine protease</fullName>
        <ecNumber evidence="6">3.4.21.-</ecNumber>
    </recommendedName>
</protein>
<evidence type="ECO:0000259" key="7">
    <source>
        <dbReference type="PROSITE" id="PS50240"/>
    </source>
</evidence>
<dbReference type="PROSITE" id="PS50240">
    <property type="entry name" value="TRYPSIN_DOM"/>
    <property type="match status" value="1"/>
</dbReference>
<gene>
    <name evidence="8" type="ORF">SAMN05421774_10937</name>
</gene>
<dbReference type="PRINTS" id="PR00839">
    <property type="entry name" value="V8PROTEASE"/>
</dbReference>
<keyword evidence="3 6" id="KW-0732">Signal</keyword>
<dbReference type="InterPro" id="IPR001254">
    <property type="entry name" value="Trypsin_dom"/>
</dbReference>
<dbReference type="Proteomes" id="UP000186141">
    <property type="component" value="Unassembled WGS sequence"/>
</dbReference>
<evidence type="ECO:0000256" key="3">
    <source>
        <dbReference type="ARBA" id="ARBA00022729"/>
    </source>
</evidence>
<dbReference type="InterPro" id="IPR008256">
    <property type="entry name" value="Peptidase_S1B"/>
</dbReference>
<dbReference type="EC" id="3.4.21.-" evidence="6"/>